<dbReference type="PROSITE" id="PS50896">
    <property type="entry name" value="LISH"/>
    <property type="match status" value="1"/>
</dbReference>
<proteinExistence type="predicted"/>
<dbReference type="OMA" id="MKVIIVR"/>
<keyword evidence="1" id="KW-0853">WD repeat</keyword>
<reference evidence="3" key="1">
    <citation type="submission" date="2021-12" db="EMBL/GenBank/DDBJ databases">
        <authorList>
            <person name="Zaccaron A."/>
            <person name="Stergiopoulos I."/>
        </authorList>
    </citation>
    <scope>NUCLEOTIDE SEQUENCE</scope>
    <source>
        <strain evidence="3">Race5_Kim</strain>
    </source>
</reference>
<dbReference type="KEGG" id="ffu:CLAFUR5_02288"/>
<dbReference type="SUPFAM" id="SSF50998">
    <property type="entry name" value="Quinoprotein alcohol dehydrogenase-like"/>
    <property type="match status" value="1"/>
</dbReference>
<dbReference type="PANTHER" id="PTHR19848">
    <property type="entry name" value="WD40 REPEAT PROTEIN"/>
    <property type="match status" value="1"/>
</dbReference>
<evidence type="ECO:0000313" key="4">
    <source>
        <dbReference type="Proteomes" id="UP000756132"/>
    </source>
</evidence>
<dbReference type="GeneID" id="71982166"/>
<keyword evidence="2" id="KW-0677">Repeat</keyword>
<dbReference type="PANTHER" id="PTHR19848:SF8">
    <property type="entry name" value="F-BOX AND WD REPEAT DOMAIN CONTAINING 7"/>
    <property type="match status" value="1"/>
</dbReference>
<name>A0A9Q8L9H9_PASFU</name>
<evidence type="ECO:0000256" key="1">
    <source>
        <dbReference type="ARBA" id="ARBA00022574"/>
    </source>
</evidence>
<dbReference type="SMART" id="SM00320">
    <property type="entry name" value="WD40"/>
    <property type="match status" value="3"/>
</dbReference>
<gene>
    <name evidence="3" type="ORF">CLAFUR5_02288</name>
</gene>
<evidence type="ECO:0000313" key="3">
    <source>
        <dbReference type="EMBL" id="UJO12668.1"/>
    </source>
</evidence>
<sequence>MPAADSPALIVARYLKANNYNETFEAFIQEVGLPYDSGNVSKGDLTLETLLEEKKTFDISVQFEKLGVDDGTNNTGWTSPAPSNAVEVASLPTTSNILSARIEHLVDGDESAQPILLASTADRRLHLLDGSGELQSSLVGMHDSPVLSCTALGRSHLLTSSMSGQLHVSDLKGQVIEKRRDHLKYVVKVAVYQEGTDDTIVATAGWDGKILIYRPTDITLGEPKATITLPTKPEAMLFVRHPDNGRPVLLVGRTDSSFIFYYSVEDEPRLLGKQNLAPHSNAWVAFTPSSMELCPTDPSLVAVGTSTVPSMKLLIVKLLFPPWTADTVIPAQLLRTSLLDDGPATETQASQARAALATADREAAVILIHCTTHAPQTAYSTPAVAWRPDGSGVWINGDDGAVRGIEASTGKVIATLQGHEAGSKVRCLCAGVVKDADGEREILVSGGFDQKLILWKV</sequence>
<reference evidence="3" key="2">
    <citation type="journal article" date="2022" name="Microb. Genom.">
        <title>A chromosome-scale genome assembly of the tomato pathogen Cladosporium fulvum reveals a compartmentalized genome architecture and the presence of a dispensable chromosome.</title>
        <authorList>
            <person name="Zaccaron A.Z."/>
            <person name="Chen L.H."/>
            <person name="Samaras A."/>
            <person name="Stergiopoulos I."/>
        </authorList>
    </citation>
    <scope>NUCLEOTIDE SEQUENCE</scope>
    <source>
        <strain evidence="3">Race5_Kim</strain>
    </source>
</reference>
<dbReference type="InterPro" id="IPR001680">
    <property type="entry name" value="WD40_rpt"/>
</dbReference>
<organism evidence="3 4">
    <name type="scientific">Passalora fulva</name>
    <name type="common">Tomato leaf mold</name>
    <name type="synonym">Cladosporium fulvum</name>
    <dbReference type="NCBI Taxonomy" id="5499"/>
    <lineage>
        <taxon>Eukaryota</taxon>
        <taxon>Fungi</taxon>
        <taxon>Dikarya</taxon>
        <taxon>Ascomycota</taxon>
        <taxon>Pezizomycotina</taxon>
        <taxon>Dothideomycetes</taxon>
        <taxon>Dothideomycetidae</taxon>
        <taxon>Mycosphaerellales</taxon>
        <taxon>Mycosphaerellaceae</taxon>
        <taxon>Fulvia</taxon>
    </lineage>
</organism>
<accession>A0A9Q8L9H9</accession>
<dbReference type="Gene3D" id="2.130.10.10">
    <property type="entry name" value="YVTN repeat-like/Quinoprotein amine dehydrogenase"/>
    <property type="match status" value="2"/>
</dbReference>
<evidence type="ECO:0000256" key="2">
    <source>
        <dbReference type="ARBA" id="ARBA00022737"/>
    </source>
</evidence>
<dbReference type="InterPro" id="IPR015943">
    <property type="entry name" value="WD40/YVTN_repeat-like_dom_sf"/>
</dbReference>
<protein>
    <recommendedName>
        <fullName evidence="5">LisH domain-containing protein</fullName>
    </recommendedName>
</protein>
<evidence type="ECO:0008006" key="5">
    <source>
        <dbReference type="Google" id="ProtNLM"/>
    </source>
</evidence>
<dbReference type="OrthoDB" id="1932312at2759"/>
<dbReference type="Pfam" id="PF00400">
    <property type="entry name" value="WD40"/>
    <property type="match status" value="1"/>
</dbReference>
<dbReference type="InterPro" id="IPR011047">
    <property type="entry name" value="Quinoprotein_ADH-like_sf"/>
</dbReference>
<dbReference type="EMBL" id="CP090163">
    <property type="protein sequence ID" value="UJO12668.1"/>
    <property type="molecule type" value="Genomic_DNA"/>
</dbReference>
<dbReference type="RefSeq" id="XP_047757034.1">
    <property type="nucleotide sequence ID" value="XM_047901436.1"/>
</dbReference>
<keyword evidence="4" id="KW-1185">Reference proteome</keyword>
<dbReference type="AlphaFoldDB" id="A0A9Q8L9H9"/>
<dbReference type="InterPro" id="IPR006594">
    <property type="entry name" value="LisH"/>
</dbReference>
<dbReference type="Proteomes" id="UP000756132">
    <property type="component" value="Chromosome 1"/>
</dbReference>